<gene>
    <name evidence="3" type="ORF">JYZ213_LOCUS26799</name>
    <name evidence="4" type="ORF">OXD698_LOCUS23734</name>
</gene>
<evidence type="ECO:0000313" key="4">
    <source>
        <dbReference type="EMBL" id="CAF3897107.1"/>
    </source>
</evidence>
<dbReference type="InterPro" id="IPR002048">
    <property type="entry name" value="EF_hand_dom"/>
</dbReference>
<feature type="coiled-coil region" evidence="1">
    <location>
        <begin position="241"/>
        <end position="275"/>
    </location>
</feature>
<dbReference type="PROSITE" id="PS50222">
    <property type="entry name" value="EF_HAND_2"/>
    <property type="match status" value="1"/>
</dbReference>
<dbReference type="Proteomes" id="UP000663845">
    <property type="component" value="Unassembled WGS sequence"/>
</dbReference>
<evidence type="ECO:0000313" key="3">
    <source>
        <dbReference type="EMBL" id="CAF1199114.1"/>
    </source>
</evidence>
<feature type="domain" description="EF-hand" evidence="2">
    <location>
        <begin position="27"/>
        <end position="62"/>
    </location>
</feature>
<evidence type="ECO:0000259" key="2">
    <source>
        <dbReference type="PROSITE" id="PS50222"/>
    </source>
</evidence>
<sequence>MNDRKYRVHSLQFSSDENHLNSLLPETFISSLRQLFSILDKTNCGYISFDVFKRYFDCSSLSTLSFLNELENESKINNYYISFNLLINVIKRSFSRIKQQPPIIRIPKSIRSSISFPIDTPQIPLIYQNFERNISNPVYYAANEIDLSQIRSLKQFEFERNLLIQTCDTLDRVKFYLTDRLLDMKEKQKSYCRYLAITEAMGLVAESMYNRDLIADLFKLAYTVIEHVNYDFKKSSSSVSINEANHQLKEKDNQIKLLETEKRVLLKELIEMRQQHGTIIPIEIYP</sequence>
<dbReference type="InterPro" id="IPR011992">
    <property type="entry name" value="EF-hand-dom_pair"/>
</dbReference>
<dbReference type="EMBL" id="CAJOAZ010002126">
    <property type="protein sequence ID" value="CAF3897107.1"/>
    <property type="molecule type" value="Genomic_DNA"/>
</dbReference>
<name>A0A814W4F5_9BILA</name>
<dbReference type="Pfam" id="PF25825">
    <property type="entry name" value="SAPC2_N"/>
    <property type="match status" value="1"/>
</dbReference>
<dbReference type="InterPro" id="IPR057953">
    <property type="entry name" value="SAPC2_N"/>
</dbReference>
<dbReference type="AlphaFoldDB" id="A0A814W4F5"/>
<organism evidence="3 5">
    <name type="scientific">Adineta steineri</name>
    <dbReference type="NCBI Taxonomy" id="433720"/>
    <lineage>
        <taxon>Eukaryota</taxon>
        <taxon>Metazoa</taxon>
        <taxon>Spiralia</taxon>
        <taxon>Gnathifera</taxon>
        <taxon>Rotifera</taxon>
        <taxon>Eurotatoria</taxon>
        <taxon>Bdelloidea</taxon>
        <taxon>Adinetida</taxon>
        <taxon>Adinetidae</taxon>
        <taxon>Adineta</taxon>
    </lineage>
</organism>
<keyword evidence="1" id="KW-0175">Coiled coil</keyword>
<dbReference type="GO" id="GO:0005509">
    <property type="term" value="F:calcium ion binding"/>
    <property type="evidence" value="ECO:0007669"/>
    <property type="project" value="InterPro"/>
</dbReference>
<reference evidence="3" key="1">
    <citation type="submission" date="2021-02" db="EMBL/GenBank/DDBJ databases">
        <authorList>
            <person name="Nowell W R."/>
        </authorList>
    </citation>
    <scope>NUCLEOTIDE SEQUENCE</scope>
</reference>
<dbReference type="SUPFAM" id="SSF47473">
    <property type="entry name" value="EF-hand"/>
    <property type="match status" value="1"/>
</dbReference>
<dbReference type="Proteomes" id="UP000663844">
    <property type="component" value="Unassembled WGS sequence"/>
</dbReference>
<protein>
    <recommendedName>
        <fullName evidence="2">EF-hand domain-containing protein</fullName>
    </recommendedName>
</protein>
<evidence type="ECO:0000256" key="1">
    <source>
        <dbReference type="SAM" id="Coils"/>
    </source>
</evidence>
<dbReference type="EMBL" id="CAJNOG010000363">
    <property type="protein sequence ID" value="CAF1199114.1"/>
    <property type="molecule type" value="Genomic_DNA"/>
</dbReference>
<comment type="caution">
    <text evidence="3">The sequence shown here is derived from an EMBL/GenBank/DDBJ whole genome shotgun (WGS) entry which is preliminary data.</text>
</comment>
<evidence type="ECO:0000313" key="5">
    <source>
        <dbReference type="Proteomes" id="UP000663845"/>
    </source>
</evidence>
<proteinExistence type="predicted"/>
<accession>A0A814W4F5</accession>